<gene>
    <name evidence="3" type="primary">LOC116289053</name>
</gene>
<evidence type="ECO:0000313" key="3">
    <source>
        <dbReference type="RefSeq" id="XP_031551801.1"/>
    </source>
</evidence>
<dbReference type="InParanoid" id="A0A6P8H8H5"/>
<keyword evidence="2" id="KW-1185">Reference proteome</keyword>
<name>A0A6P8H8H5_ACTTE</name>
<organism evidence="2 3">
    <name type="scientific">Actinia tenebrosa</name>
    <name type="common">Australian red waratah sea anemone</name>
    <dbReference type="NCBI Taxonomy" id="6105"/>
    <lineage>
        <taxon>Eukaryota</taxon>
        <taxon>Metazoa</taxon>
        <taxon>Cnidaria</taxon>
        <taxon>Anthozoa</taxon>
        <taxon>Hexacorallia</taxon>
        <taxon>Actiniaria</taxon>
        <taxon>Actiniidae</taxon>
        <taxon>Actinia</taxon>
    </lineage>
</organism>
<evidence type="ECO:0000256" key="1">
    <source>
        <dbReference type="SAM" id="Phobius"/>
    </source>
</evidence>
<dbReference type="Proteomes" id="UP000515163">
    <property type="component" value="Unplaced"/>
</dbReference>
<evidence type="ECO:0000313" key="2">
    <source>
        <dbReference type="Proteomes" id="UP000515163"/>
    </source>
</evidence>
<dbReference type="GeneID" id="116289053"/>
<reference evidence="3" key="1">
    <citation type="submission" date="2025-08" db="UniProtKB">
        <authorList>
            <consortium name="RefSeq"/>
        </authorList>
    </citation>
    <scope>IDENTIFICATION</scope>
    <source>
        <tissue evidence="3">Tentacle</tissue>
    </source>
</reference>
<keyword evidence="1" id="KW-0472">Membrane</keyword>
<protein>
    <submittedName>
        <fullName evidence="3">Uncharacterized protein LOC116289053</fullName>
    </submittedName>
</protein>
<keyword evidence="1" id="KW-1133">Transmembrane helix</keyword>
<accession>A0A6P8H8H5</accession>
<proteinExistence type="predicted"/>
<dbReference type="KEGG" id="aten:116289053"/>
<dbReference type="AlphaFoldDB" id="A0A6P8H8H5"/>
<dbReference type="RefSeq" id="XP_031551801.1">
    <property type="nucleotide sequence ID" value="XM_031695941.1"/>
</dbReference>
<keyword evidence="1" id="KW-0812">Transmembrane</keyword>
<feature type="transmembrane region" description="Helical" evidence="1">
    <location>
        <begin position="91"/>
        <end position="113"/>
    </location>
</feature>
<sequence>MFFIKHPKYYLAVLITISAYNFHQGFAQPTGVLRTKPSTQLSNFHSIKLNTKLFSRTLLFLQINQNGEVSGTTSCSSQFGNRHAQQRHATYLATVFGVVASFASILPTSVNVWDRLRKRKRLLHMRTF</sequence>